<dbReference type="PANTHER" id="PTHR12558:SF13">
    <property type="entry name" value="CELL DIVISION CYCLE PROTEIN 27 HOMOLOG"/>
    <property type="match status" value="1"/>
</dbReference>
<protein>
    <submittedName>
        <fullName evidence="2">Uncharacterized protein</fullName>
    </submittedName>
</protein>
<accession>A0A494XC46</accession>
<evidence type="ECO:0000313" key="3">
    <source>
        <dbReference type="Proteomes" id="UP000280434"/>
    </source>
</evidence>
<dbReference type="InterPro" id="IPR019734">
    <property type="entry name" value="TPR_rpt"/>
</dbReference>
<evidence type="ECO:0000313" key="2">
    <source>
        <dbReference type="EMBL" id="RKP48427.1"/>
    </source>
</evidence>
<gene>
    <name evidence="2" type="ORF">D7S89_14070</name>
</gene>
<dbReference type="Pfam" id="PF13424">
    <property type="entry name" value="TPR_12"/>
    <property type="match status" value="1"/>
</dbReference>
<feature type="compositionally biased region" description="Basic and acidic residues" evidence="1">
    <location>
        <begin position="1"/>
        <end position="11"/>
    </location>
</feature>
<organism evidence="2 3">
    <name type="scientific">Trinickia fusca</name>
    <dbReference type="NCBI Taxonomy" id="2419777"/>
    <lineage>
        <taxon>Bacteria</taxon>
        <taxon>Pseudomonadati</taxon>
        <taxon>Pseudomonadota</taxon>
        <taxon>Betaproteobacteria</taxon>
        <taxon>Burkholderiales</taxon>
        <taxon>Burkholderiaceae</taxon>
        <taxon>Trinickia</taxon>
    </lineage>
</organism>
<dbReference type="SUPFAM" id="SSF48452">
    <property type="entry name" value="TPR-like"/>
    <property type="match status" value="2"/>
</dbReference>
<sequence length="402" mass="43436">MREAQGERTMTDTRTAQGGSAAMRERLARLEGYLQRDPHNTALLSDAFDTALAAGEFAAAQRFVDQAAALFDAQPEQRPYWQFREATLCMTTGRDVEAQQLLEALLEQGIDDPAVVSNLAQLAYRHGEDERALALLQPLAARHDLPDATAALLLRTWHRLAKLDEAMQWVGGRFAAPVPATQPGVTWVGVGSLIALDAGQAAEAKTWSEQALAGDDRQMEALVVRATIALGEDDGRLAHALLERALTINPRDGRTWSTLAFVDMLDGRLDVAEAHFQRSLETMPNHIGTWHGLGWCYLIQRDLARAQAAFAASLEIDRNFGETHGGLAVIAALEGRRDEAQASIARALGLDATSLSARYAQALLAGEASDPQAIVRLSRRLLGARAGGQALQVARRIEGAAG</sequence>
<comment type="caution">
    <text evidence="2">The sequence shown here is derived from an EMBL/GenBank/DDBJ whole genome shotgun (WGS) entry which is preliminary data.</text>
</comment>
<dbReference type="Proteomes" id="UP000280434">
    <property type="component" value="Unassembled WGS sequence"/>
</dbReference>
<dbReference type="EMBL" id="RBZV01000004">
    <property type="protein sequence ID" value="RKP48427.1"/>
    <property type="molecule type" value="Genomic_DNA"/>
</dbReference>
<keyword evidence="3" id="KW-1185">Reference proteome</keyword>
<dbReference type="InterPro" id="IPR011990">
    <property type="entry name" value="TPR-like_helical_dom_sf"/>
</dbReference>
<dbReference type="AlphaFoldDB" id="A0A494XC46"/>
<reference evidence="2 3" key="1">
    <citation type="submission" date="2018-10" db="EMBL/GenBank/DDBJ databases">
        <title>Paraburkholderia sp. 7MK8-2, isolated from soil.</title>
        <authorList>
            <person name="Gao Z.-H."/>
            <person name="Qiu L.-H."/>
        </authorList>
    </citation>
    <scope>NUCLEOTIDE SEQUENCE [LARGE SCALE GENOMIC DNA]</scope>
    <source>
        <strain evidence="2 3">7MK8-2</strain>
    </source>
</reference>
<name>A0A494XC46_9BURK</name>
<evidence type="ECO:0000256" key="1">
    <source>
        <dbReference type="SAM" id="MobiDB-lite"/>
    </source>
</evidence>
<dbReference type="SMART" id="SM00028">
    <property type="entry name" value="TPR"/>
    <property type="match status" value="4"/>
</dbReference>
<proteinExistence type="predicted"/>
<dbReference type="PANTHER" id="PTHR12558">
    <property type="entry name" value="CELL DIVISION CYCLE 16,23,27"/>
    <property type="match status" value="1"/>
</dbReference>
<dbReference type="Gene3D" id="1.25.40.10">
    <property type="entry name" value="Tetratricopeptide repeat domain"/>
    <property type="match status" value="2"/>
</dbReference>
<dbReference type="OrthoDB" id="5915006at2"/>
<feature type="region of interest" description="Disordered" evidence="1">
    <location>
        <begin position="1"/>
        <end position="22"/>
    </location>
</feature>